<comment type="caution">
    <text evidence="2">The sequence shown here is derived from an EMBL/GenBank/DDBJ whole genome shotgun (WGS) entry which is preliminary data.</text>
</comment>
<dbReference type="InterPro" id="IPR018684">
    <property type="entry name" value="DUF2171"/>
</dbReference>
<organism evidence="2 3">
    <name type="scientific">Roseicella frigidaeris</name>
    <dbReference type="NCBI Taxonomy" id="2230885"/>
    <lineage>
        <taxon>Bacteria</taxon>
        <taxon>Pseudomonadati</taxon>
        <taxon>Pseudomonadota</taxon>
        <taxon>Alphaproteobacteria</taxon>
        <taxon>Acetobacterales</taxon>
        <taxon>Roseomonadaceae</taxon>
        <taxon>Roseicella</taxon>
    </lineage>
</organism>
<dbReference type="EMBL" id="QLIX01000034">
    <property type="protein sequence ID" value="RAI55288.1"/>
    <property type="molecule type" value="Genomic_DNA"/>
</dbReference>
<gene>
    <name evidence="2" type="ORF">DOO78_24525</name>
</gene>
<accession>A0A327M5F7</accession>
<feature type="region of interest" description="Disordered" evidence="1">
    <location>
        <begin position="74"/>
        <end position="106"/>
    </location>
</feature>
<name>A0A327M5F7_9PROT</name>
<feature type="compositionally biased region" description="Basic and acidic residues" evidence="1">
    <location>
        <begin position="79"/>
        <end position="94"/>
    </location>
</feature>
<evidence type="ECO:0008006" key="4">
    <source>
        <dbReference type="Google" id="ProtNLM"/>
    </source>
</evidence>
<proteinExistence type="predicted"/>
<dbReference type="RefSeq" id="WP_111472522.1">
    <property type="nucleotide sequence ID" value="NZ_QLIX01000034.1"/>
</dbReference>
<evidence type="ECO:0000256" key="1">
    <source>
        <dbReference type="SAM" id="MobiDB-lite"/>
    </source>
</evidence>
<dbReference type="Proteomes" id="UP000249065">
    <property type="component" value="Unassembled WGS sequence"/>
</dbReference>
<feature type="region of interest" description="Disordered" evidence="1">
    <location>
        <begin position="1"/>
        <end position="21"/>
    </location>
</feature>
<dbReference type="Pfam" id="PF09939">
    <property type="entry name" value="DUF2171"/>
    <property type="match status" value="1"/>
</dbReference>
<reference evidence="3" key="1">
    <citation type="submission" date="2018-06" db="EMBL/GenBank/DDBJ databases">
        <authorList>
            <person name="Khan S.A."/>
        </authorList>
    </citation>
    <scope>NUCLEOTIDE SEQUENCE [LARGE SCALE GENOMIC DNA]</scope>
    <source>
        <strain evidence="3">DB-1506</strain>
    </source>
</reference>
<evidence type="ECO:0000313" key="3">
    <source>
        <dbReference type="Proteomes" id="UP000249065"/>
    </source>
</evidence>
<evidence type="ECO:0000313" key="2">
    <source>
        <dbReference type="EMBL" id="RAI55288.1"/>
    </source>
</evidence>
<protein>
    <recommendedName>
        <fullName evidence="4">DUF2171 domain-containing protein</fullName>
    </recommendedName>
</protein>
<keyword evidence="3" id="KW-1185">Reference proteome</keyword>
<sequence>MEEMAIEPGMPVIGSDDHPVGRVEHRDGTYLKLARSEAASGGRYRWLPLALVAGIEAGGLRLSVTAADAAAAALDEDEAQRRMALDPDGRREFGQPDDGGPQAGRA</sequence>
<dbReference type="AlphaFoldDB" id="A0A327M5F7"/>
<dbReference type="OrthoDB" id="9803697at2"/>